<keyword evidence="1" id="KW-1133">Transmembrane helix</keyword>
<feature type="transmembrane region" description="Helical" evidence="1">
    <location>
        <begin position="7"/>
        <end position="29"/>
    </location>
</feature>
<evidence type="ECO:0000313" key="2">
    <source>
        <dbReference type="EMBL" id="AFX74335.1"/>
    </source>
</evidence>
<gene>
    <name evidence="2" type="ORF">MOS_411</name>
</gene>
<accession>A0AAI8FDL6</accession>
<feature type="transmembrane region" description="Helical" evidence="1">
    <location>
        <begin position="247"/>
        <end position="264"/>
    </location>
</feature>
<dbReference type="KEGG" id="mhs:MOS_411"/>
<feature type="transmembrane region" description="Helical" evidence="1">
    <location>
        <begin position="153"/>
        <end position="175"/>
    </location>
</feature>
<protein>
    <recommendedName>
        <fullName evidence="4">ECF transporter S component</fullName>
    </recommendedName>
</protein>
<evidence type="ECO:0008006" key="4">
    <source>
        <dbReference type="Google" id="ProtNLM"/>
    </source>
</evidence>
<dbReference type="EMBL" id="CP003914">
    <property type="protein sequence ID" value="AFX74335.1"/>
    <property type="molecule type" value="Genomic_DNA"/>
</dbReference>
<dbReference type="AlphaFoldDB" id="A0AAI8FDL6"/>
<dbReference type="GeneID" id="93248521"/>
<feature type="transmembrane region" description="Helical" evidence="1">
    <location>
        <begin position="111"/>
        <end position="132"/>
    </location>
</feature>
<dbReference type="Gene3D" id="1.10.1760.20">
    <property type="match status" value="1"/>
</dbReference>
<keyword evidence="1" id="KW-0812">Transmembrane</keyword>
<feature type="transmembrane region" description="Helical" evidence="1">
    <location>
        <begin position="84"/>
        <end position="105"/>
    </location>
</feature>
<evidence type="ECO:0000256" key="1">
    <source>
        <dbReference type="SAM" id="Phobius"/>
    </source>
</evidence>
<dbReference type="Proteomes" id="UP000009399">
    <property type="component" value="Chromosome"/>
</dbReference>
<reference evidence="2 3" key="1">
    <citation type="journal article" date="2013" name="Genome Announc.">
        <title>Complete Genome Sequence of Mycoplasma hyorhinis Strain SK76.</title>
        <authorList>
            <person name="Goodison S."/>
            <person name="Urquidi V."/>
            <person name="Kumar D."/>
            <person name="Reyes L."/>
            <person name="Rosser C.J."/>
        </authorList>
    </citation>
    <scope>NUCLEOTIDE SEQUENCE [LARGE SCALE GENOMIC DNA]</scope>
    <source>
        <strain evidence="2 3">SK76</strain>
    </source>
</reference>
<feature type="transmembrane region" description="Helical" evidence="1">
    <location>
        <begin position="49"/>
        <end position="72"/>
    </location>
</feature>
<sequence length="278" mass="32625">MKINWKTFFLFSTFDIVISGFLLAIFSALTFILKVHLPSRFNVAFEIPFYLFLGIILGTFKGAVVAFIFDIMNALIKGQIHLWAYEYGIIPPLIAIIASGFLFLLNSKRDIWLLLPTVLTFIVASVVLIYYLKMPDSEIQRTSKSWKGIFNKQLIIGLLAVIYSFAFFVGGTLLFLYHKTHNRKWRLAFVVFVILVFIFVVFRYFWHPIAFVRYYNRFLNRTGKDRYISQYFFFYLTPIILKSTITLPVYTFCLVTLTPLVLDLNKKHNFKSRLGWMK</sequence>
<dbReference type="RefSeq" id="WP_014582504.1">
    <property type="nucleotide sequence ID" value="NC_019552.1"/>
</dbReference>
<proteinExistence type="predicted"/>
<organism evidence="2 3">
    <name type="scientific">Mesomycoplasma hyorhinis SK76</name>
    <dbReference type="NCBI Taxonomy" id="1118964"/>
    <lineage>
        <taxon>Bacteria</taxon>
        <taxon>Bacillati</taxon>
        <taxon>Mycoplasmatota</taxon>
        <taxon>Mycoplasmoidales</taxon>
        <taxon>Metamycoplasmataceae</taxon>
        <taxon>Mesomycoplasma</taxon>
    </lineage>
</organism>
<keyword evidence="1" id="KW-0472">Membrane</keyword>
<feature type="transmembrane region" description="Helical" evidence="1">
    <location>
        <begin position="187"/>
        <end position="206"/>
    </location>
</feature>
<name>A0AAI8FDL6_MESHY</name>
<evidence type="ECO:0000313" key="3">
    <source>
        <dbReference type="Proteomes" id="UP000009399"/>
    </source>
</evidence>